<evidence type="ECO:0000256" key="1">
    <source>
        <dbReference type="SAM" id="SignalP"/>
    </source>
</evidence>
<dbReference type="Proteomes" id="UP001629058">
    <property type="component" value="Unassembled WGS sequence"/>
</dbReference>
<comment type="caution">
    <text evidence="2">The sequence shown here is derived from an EMBL/GenBank/DDBJ whole genome shotgun (WGS) entry which is preliminary data.</text>
</comment>
<organism evidence="2 3">
    <name type="scientific">Chryseobacterium terrae</name>
    <dbReference type="NCBI Taxonomy" id="3163299"/>
    <lineage>
        <taxon>Bacteria</taxon>
        <taxon>Pseudomonadati</taxon>
        <taxon>Bacteroidota</taxon>
        <taxon>Flavobacteriia</taxon>
        <taxon>Flavobacteriales</taxon>
        <taxon>Weeksellaceae</taxon>
        <taxon>Chryseobacterium group</taxon>
        <taxon>Chryseobacterium</taxon>
    </lineage>
</organism>
<name>A0ABW8Y588_9FLAO</name>
<dbReference type="EMBL" id="JBELPY010000012">
    <property type="protein sequence ID" value="MFL9835363.1"/>
    <property type="molecule type" value="Genomic_DNA"/>
</dbReference>
<reference evidence="2 3" key="1">
    <citation type="submission" date="2024-06" db="EMBL/GenBank/DDBJ databases">
        <authorList>
            <person name="Kaempfer P."/>
            <person name="Viver T."/>
        </authorList>
    </citation>
    <scope>NUCLEOTIDE SEQUENCE [LARGE SCALE GENOMIC DNA]</scope>
    <source>
        <strain evidence="2 3">ST-37</strain>
    </source>
</reference>
<gene>
    <name evidence="2" type="ORF">ABS765_15150</name>
</gene>
<protein>
    <recommendedName>
        <fullName evidence="4">TonB protein C-terminal</fullName>
    </recommendedName>
</protein>
<feature type="chain" id="PRO_5045420772" description="TonB protein C-terminal" evidence="1">
    <location>
        <begin position="24"/>
        <end position="271"/>
    </location>
</feature>
<proteinExistence type="predicted"/>
<dbReference type="RefSeq" id="WP_408092030.1">
    <property type="nucleotide sequence ID" value="NZ_JBELPY010000012.1"/>
</dbReference>
<evidence type="ECO:0000313" key="2">
    <source>
        <dbReference type="EMBL" id="MFL9835363.1"/>
    </source>
</evidence>
<feature type="signal peptide" evidence="1">
    <location>
        <begin position="1"/>
        <end position="23"/>
    </location>
</feature>
<dbReference type="SUPFAM" id="SSF74653">
    <property type="entry name" value="TolA/TonB C-terminal domain"/>
    <property type="match status" value="1"/>
</dbReference>
<dbReference type="Gene3D" id="3.30.1150.10">
    <property type="match status" value="1"/>
</dbReference>
<keyword evidence="1" id="KW-0732">Signal</keyword>
<keyword evidence="3" id="KW-1185">Reference proteome</keyword>
<accession>A0ABW8Y588</accession>
<evidence type="ECO:0008006" key="4">
    <source>
        <dbReference type="Google" id="ProtNLM"/>
    </source>
</evidence>
<evidence type="ECO:0000313" key="3">
    <source>
        <dbReference type="Proteomes" id="UP001629058"/>
    </source>
</evidence>
<sequence length="271" mass="32265">MKILKITNFIIILISFFVANSFAQTSNTDSIKLTKYLEIEDKMWDSICIAQTKIAKEEISKGKLTLVIPKGMVEMYESDSELDSILSRYNIKTMSQGIFCTAPSDKQFCYGDLMNNEIERRFGQYFIEEKRSEAEKAYVRKNINKIFSSTDCDRNHSIYPFTKNLDDFLEKYDKDYFKTFLYPQDYIHRKENDLYSWTTVRFVLTVNGELKNLRVDSSFRQPYNEKFNEEFNERAINFVKKIKWIPNKKRGITVNSDESVTFMYDHENWKR</sequence>